<protein>
    <recommendedName>
        <fullName evidence="3">ATPase AAA-type core domain-containing protein</fullName>
    </recommendedName>
</protein>
<keyword evidence="1" id="KW-0175">Coiled coil</keyword>
<dbReference type="EMBL" id="FR695875">
    <property type="protein sequence ID" value="CBX30452.1"/>
    <property type="molecule type" value="Genomic_DNA"/>
</dbReference>
<feature type="coiled-coil region" evidence="1">
    <location>
        <begin position="558"/>
        <end position="592"/>
    </location>
</feature>
<dbReference type="Gene3D" id="3.40.50.300">
    <property type="entry name" value="P-loop containing nucleotide triphosphate hydrolases"/>
    <property type="match status" value="2"/>
</dbReference>
<dbReference type="InterPro" id="IPR027417">
    <property type="entry name" value="P-loop_NTPase"/>
</dbReference>
<organism evidence="2">
    <name type="scientific">uncultured Desulfobacterium sp</name>
    <dbReference type="NCBI Taxonomy" id="201089"/>
    <lineage>
        <taxon>Bacteria</taxon>
        <taxon>Pseudomonadati</taxon>
        <taxon>Thermodesulfobacteriota</taxon>
        <taxon>Desulfobacteria</taxon>
        <taxon>Desulfobacterales</taxon>
        <taxon>Desulfobacteriaceae</taxon>
        <taxon>Desulfobacterium</taxon>
        <taxon>environmental samples</taxon>
    </lineage>
</organism>
<dbReference type="GO" id="GO:0006302">
    <property type="term" value="P:double-strand break repair"/>
    <property type="evidence" value="ECO:0007669"/>
    <property type="project" value="TreeGrafter"/>
</dbReference>
<dbReference type="AlphaFoldDB" id="E1YIQ8"/>
<dbReference type="SUPFAM" id="SSF52540">
    <property type="entry name" value="P-loop containing nucleoside triphosphate hydrolases"/>
    <property type="match status" value="1"/>
</dbReference>
<dbReference type="PANTHER" id="PTHR32182:SF22">
    <property type="entry name" value="ATP-DEPENDENT ENDONUCLEASE, OLD FAMILY-RELATED"/>
    <property type="match status" value="1"/>
</dbReference>
<dbReference type="PANTHER" id="PTHR32182">
    <property type="entry name" value="DNA REPLICATION AND REPAIR PROTEIN RECF"/>
    <property type="match status" value="1"/>
</dbReference>
<gene>
    <name evidence="2" type="ORF">N47_Q17750</name>
</gene>
<evidence type="ECO:0000313" key="2">
    <source>
        <dbReference type="EMBL" id="CBX30452.1"/>
    </source>
</evidence>
<evidence type="ECO:0000256" key="1">
    <source>
        <dbReference type="SAM" id="Coils"/>
    </source>
</evidence>
<dbReference type="NCBIfam" id="NF045780">
    <property type="entry name" value="TrlF_fam_ATP"/>
    <property type="match status" value="1"/>
</dbReference>
<reference evidence="2" key="1">
    <citation type="journal article" date="2011" name="Environ. Microbiol.">
        <title>Genomic insights into the metabolic potential of the polycyclic aromatic hydrocarbon degrading sulfate-reducing Deltaproteobacterium N47.</title>
        <authorList>
            <person name="Bergmann F."/>
            <person name="Selesi D."/>
            <person name="Weinmaier T."/>
            <person name="Tischler P."/>
            <person name="Rattei T."/>
            <person name="Meckenstock R.U."/>
        </authorList>
    </citation>
    <scope>NUCLEOTIDE SEQUENCE</scope>
</reference>
<dbReference type="InterPro" id="IPR054787">
    <property type="entry name" value="TrlF_ATPase"/>
</dbReference>
<dbReference type="CDD" id="cd00267">
    <property type="entry name" value="ABC_ATPase"/>
    <property type="match status" value="1"/>
</dbReference>
<accession>E1YIQ8</accession>
<evidence type="ECO:0008006" key="3">
    <source>
        <dbReference type="Google" id="ProtNLM"/>
    </source>
</evidence>
<sequence>MFSNELSVETIKSQFLNTLEQSYTLESGEPWTRAITPESVAELGVSIKSGVPESELPKYDVDLVEGFNNLNVKEEQIFTSLQKDCFKDKYIIAIGKTEWGELKWTDSSIATKKTIINKAHIVFTAADSVSSFRNAKVKLKEQKVNDLLLDCSDAHCYSNSSDKDRIGNCFTWIKADPTFEGLKQILNEPDDRVFIGDKPDLFERVSNNRTKYINELRISSIDDYDGKYGNWFENITIPFNKELVAIIGHKGSGKSAIVDIISLCSNYHNNEDFSFLTSTKFREKNGKTADKFKATLAWESGYEDTKGLNDNPDDSDLKGVKYIPQGQFERLTNEISTASEFQKEIEKVVFSHIDDSEKLGAYSFAELIEKKKSTLDTEIDSLFDDIESFNSSIIKLEHKSTAVYRKEIENKLTQKKDELKALVEPPVVSDPNDDPEKKKKSETIISVINRLKTELEKLVADSKTKQMEKSEILIALKNLKDTKKEIEIKALEINRFISEKKNDLSAFNINFEKLVSFKTDFAEIDKLISDHETKLENIKIVLGDVDSEDKKKPLNVLIEEKQTQLKDEQSRLDSEQKKYQDYLNSKKSWEEEKSKIIGDDVTPSTITFYKKEMNFLDTELLPELNEQYDERKKVVRSIFKKKQEVIAIYKDVKSRLNEIIDKNSNTLKDYKVEIAASLVNNPDFSSRFFSHINHGKMGTYYSKEGAEKELLKLTSDVNFDDEESVVGLLDGLVDSIRYDKRDGQKNAERSVDKQTKDVSGLYNYLFKLEFIDFNYQLKQGDKGIEQLSPGERGALLLVFYLLLDKNDIPLIIDQPEDNLDNHSVAKILVPFIRAAKAKRQIIMVTHNPNLAVVSDAEQVIYVNLDKENNYSFSTVTGSIENKDVNKKIVEVLEGAMPAFNKRKDKYYE</sequence>
<proteinExistence type="predicted"/>
<dbReference type="GO" id="GO:0000731">
    <property type="term" value="P:DNA synthesis involved in DNA repair"/>
    <property type="evidence" value="ECO:0007669"/>
    <property type="project" value="TreeGrafter"/>
</dbReference>
<name>E1YIQ8_9BACT</name>